<comment type="catalytic activity">
    <reaction evidence="8">
        <text>Mo-molybdopterin + GTP + H(+) = Mo-molybdopterin guanine dinucleotide + diphosphate</text>
        <dbReference type="Rhea" id="RHEA:34243"/>
        <dbReference type="ChEBI" id="CHEBI:15378"/>
        <dbReference type="ChEBI" id="CHEBI:33019"/>
        <dbReference type="ChEBI" id="CHEBI:37565"/>
        <dbReference type="ChEBI" id="CHEBI:71302"/>
        <dbReference type="ChEBI" id="CHEBI:71310"/>
        <dbReference type="EC" id="2.7.7.77"/>
    </reaction>
</comment>
<gene>
    <name evidence="8" type="primary">mobA</name>
    <name evidence="10" type="ORF">CWS72_26700</name>
</gene>
<name>A0A2N3PM13_9PROT</name>
<dbReference type="Gene3D" id="3.90.550.10">
    <property type="entry name" value="Spore Coat Polysaccharide Biosynthesis Protein SpsA, Chain A"/>
    <property type="match status" value="1"/>
</dbReference>
<evidence type="ECO:0000256" key="6">
    <source>
        <dbReference type="ARBA" id="ARBA00023134"/>
    </source>
</evidence>
<comment type="function">
    <text evidence="8">Transfers a GMP moiety from GTP to Mo-molybdopterin (Mo-MPT) cofactor (Moco or molybdenum cofactor) to form Mo-molybdopterin guanine dinucleotide (Mo-MGD) cofactor.</text>
</comment>
<dbReference type="EC" id="2.7.7.77" evidence="8"/>
<evidence type="ECO:0000313" key="10">
    <source>
        <dbReference type="EMBL" id="PKU21443.1"/>
    </source>
</evidence>
<keyword evidence="5 8" id="KW-0460">Magnesium</keyword>
<dbReference type="GO" id="GO:0005737">
    <property type="term" value="C:cytoplasm"/>
    <property type="evidence" value="ECO:0007669"/>
    <property type="project" value="UniProtKB-SubCell"/>
</dbReference>
<dbReference type="GO" id="GO:0061603">
    <property type="term" value="F:molybdenum cofactor guanylyltransferase activity"/>
    <property type="evidence" value="ECO:0007669"/>
    <property type="project" value="UniProtKB-EC"/>
</dbReference>
<organism evidence="10 11">
    <name type="scientific">Telmatospirillum siberiense</name>
    <dbReference type="NCBI Taxonomy" id="382514"/>
    <lineage>
        <taxon>Bacteria</taxon>
        <taxon>Pseudomonadati</taxon>
        <taxon>Pseudomonadota</taxon>
        <taxon>Alphaproteobacteria</taxon>
        <taxon>Rhodospirillales</taxon>
        <taxon>Rhodospirillaceae</taxon>
        <taxon>Telmatospirillum</taxon>
    </lineage>
</organism>
<evidence type="ECO:0000256" key="4">
    <source>
        <dbReference type="ARBA" id="ARBA00022741"/>
    </source>
</evidence>
<keyword evidence="10" id="KW-0548">Nucleotidyltransferase</keyword>
<dbReference type="EMBL" id="PIUM01000059">
    <property type="protein sequence ID" value="PKU21443.1"/>
    <property type="molecule type" value="Genomic_DNA"/>
</dbReference>
<feature type="binding site" evidence="8">
    <location>
        <begin position="17"/>
        <end position="19"/>
    </location>
    <ligand>
        <name>GTP</name>
        <dbReference type="ChEBI" id="CHEBI:37565"/>
    </ligand>
</feature>
<dbReference type="InterPro" id="IPR025877">
    <property type="entry name" value="MobA-like_NTP_Trfase"/>
</dbReference>
<comment type="domain">
    <text evidence="8">The N-terminal domain determines nucleotide recognition and specific binding, while the C-terminal domain determines the specific binding to the target protein.</text>
</comment>
<dbReference type="RefSeq" id="WP_101253711.1">
    <property type="nucleotide sequence ID" value="NZ_PIUM01000059.1"/>
</dbReference>
<dbReference type="NCBIfam" id="TIGR02665">
    <property type="entry name" value="molyb_mobA"/>
    <property type="match status" value="1"/>
</dbReference>
<keyword evidence="1 8" id="KW-0963">Cytoplasm</keyword>
<feature type="binding site" evidence="8">
    <location>
        <position position="111"/>
    </location>
    <ligand>
        <name>Mg(2+)</name>
        <dbReference type="ChEBI" id="CHEBI:18420"/>
    </ligand>
</feature>
<sequence length="213" mass="23346">MIPAETPPIEPVAAVLLAGGLARRMGGGDKMLLDVAGKTLLQRAIERIQPQVGPLLLNANGDPSRFAGFGLPVRADVVAGYAGPLAGILTGMEWLRETRPDIRWLLSLPTDTPMLPMDLVVRLRAAVEEEKAEIGCARSGGMLHPVFGLWPVHLADALRHALVEEEIRKIGSWIRRYKVAEVTWSDDGGDPFLNLNTPDDLDRYARREQRTST</sequence>
<evidence type="ECO:0000256" key="2">
    <source>
        <dbReference type="ARBA" id="ARBA00022679"/>
    </source>
</evidence>
<dbReference type="AlphaFoldDB" id="A0A2N3PM13"/>
<reference evidence="11" key="1">
    <citation type="submission" date="2017-12" db="EMBL/GenBank/DDBJ databases">
        <title>Draft genome sequence of Telmatospirillum siberiense 26-4b1T, an acidotolerant peatland alphaproteobacterium potentially involved in sulfur cycling.</title>
        <authorList>
            <person name="Hausmann B."/>
            <person name="Pjevac P."/>
            <person name="Schreck K."/>
            <person name="Herbold C.W."/>
            <person name="Daims H."/>
            <person name="Wagner M."/>
            <person name="Pester M."/>
            <person name="Loy A."/>
        </authorList>
    </citation>
    <scope>NUCLEOTIDE SEQUENCE [LARGE SCALE GENOMIC DNA]</scope>
    <source>
        <strain evidence="11">26-4b1</strain>
    </source>
</reference>
<evidence type="ECO:0000256" key="3">
    <source>
        <dbReference type="ARBA" id="ARBA00022723"/>
    </source>
</evidence>
<feature type="domain" description="MobA-like NTP transferase" evidence="9">
    <location>
        <begin position="14"/>
        <end position="170"/>
    </location>
</feature>
<evidence type="ECO:0000256" key="1">
    <source>
        <dbReference type="ARBA" id="ARBA00022490"/>
    </source>
</evidence>
<evidence type="ECO:0000313" key="11">
    <source>
        <dbReference type="Proteomes" id="UP000233293"/>
    </source>
</evidence>
<keyword evidence="11" id="KW-1185">Reference proteome</keyword>
<comment type="subcellular location">
    <subcellularLocation>
        <location evidence="8">Cytoplasm</location>
    </subcellularLocation>
</comment>
<keyword evidence="2 8" id="KW-0808">Transferase</keyword>
<dbReference type="GO" id="GO:0005525">
    <property type="term" value="F:GTP binding"/>
    <property type="evidence" value="ECO:0007669"/>
    <property type="project" value="UniProtKB-UniRule"/>
</dbReference>
<evidence type="ECO:0000256" key="8">
    <source>
        <dbReference type="HAMAP-Rule" id="MF_00316"/>
    </source>
</evidence>
<dbReference type="InterPro" id="IPR013482">
    <property type="entry name" value="Molybde_CF_guanTrfase"/>
</dbReference>
<feature type="binding site" evidence="8">
    <location>
        <position position="111"/>
    </location>
    <ligand>
        <name>GTP</name>
        <dbReference type="ChEBI" id="CHEBI:37565"/>
    </ligand>
</feature>
<evidence type="ECO:0000259" key="9">
    <source>
        <dbReference type="Pfam" id="PF12804"/>
    </source>
</evidence>
<dbReference type="Pfam" id="PF12804">
    <property type="entry name" value="NTP_transf_3"/>
    <property type="match status" value="1"/>
</dbReference>
<feature type="binding site" evidence="8">
    <location>
        <position position="58"/>
    </location>
    <ligand>
        <name>GTP</name>
        <dbReference type="ChEBI" id="CHEBI:37565"/>
    </ligand>
</feature>
<protein>
    <recommendedName>
        <fullName evidence="8">Molybdenum cofactor guanylyltransferase</fullName>
        <shortName evidence="8">MoCo guanylyltransferase</shortName>
        <ecNumber evidence="8">2.7.7.77</ecNumber>
    </recommendedName>
    <alternativeName>
        <fullName evidence="8">GTP:molybdopterin guanylyltransferase</fullName>
    </alternativeName>
    <alternativeName>
        <fullName evidence="8">Mo-MPT guanylyltransferase</fullName>
    </alternativeName>
    <alternativeName>
        <fullName evidence="8">Molybdopterin guanylyltransferase</fullName>
    </alternativeName>
    <alternativeName>
        <fullName evidence="8">Molybdopterin-guanine dinucleotide synthase</fullName>
        <shortName evidence="8">MGD synthase</shortName>
    </alternativeName>
</protein>
<feature type="binding site" evidence="8">
    <location>
        <position position="30"/>
    </location>
    <ligand>
        <name>GTP</name>
        <dbReference type="ChEBI" id="CHEBI:37565"/>
    </ligand>
</feature>
<dbReference type="GO" id="GO:0046872">
    <property type="term" value="F:metal ion binding"/>
    <property type="evidence" value="ECO:0007669"/>
    <property type="project" value="UniProtKB-KW"/>
</dbReference>
<keyword evidence="6 8" id="KW-0342">GTP-binding</keyword>
<dbReference type="CDD" id="cd02503">
    <property type="entry name" value="MobA"/>
    <property type="match status" value="1"/>
</dbReference>
<dbReference type="HAMAP" id="MF_00316">
    <property type="entry name" value="MobA"/>
    <property type="match status" value="1"/>
</dbReference>
<comment type="caution">
    <text evidence="10">The sequence shown here is derived from an EMBL/GenBank/DDBJ whole genome shotgun (WGS) entry which is preliminary data.</text>
</comment>
<proteinExistence type="inferred from homology"/>
<dbReference type="GO" id="GO:1902758">
    <property type="term" value="P:bis(molybdopterin guanine dinucleotide)molybdenum biosynthetic process"/>
    <property type="evidence" value="ECO:0007669"/>
    <property type="project" value="TreeGrafter"/>
</dbReference>
<keyword evidence="7 8" id="KW-0501">Molybdenum cofactor biosynthesis</keyword>
<keyword evidence="3 8" id="KW-0479">Metal-binding</keyword>
<dbReference type="OrthoDB" id="9788394at2"/>
<evidence type="ECO:0000256" key="5">
    <source>
        <dbReference type="ARBA" id="ARBA00022842"/>
    </source>
</evidence>
<dbReference type="InterPro" id="IPR029044">
    <property type="entry name" value="Nucleotide-diphossugar_trans"/>
</dbReference>
<evidence type="ECO:0000256" key="7">
    <source>
        <dbReference type="ARBA" id="ARBA00023150"/>
    </source>
</evidence>
<accession>A0A2N3PM13</accession>
<comment type="subunit">
    <text evidence="8">Monomer.</text>
</comment>
<dbReference type="PANTHER" id="PTHR19136:SF81">
    <property type="entry name" value="MOLYBDENUM COFACTOR GUANYLYLTRANSFERASE"/>
    <property type="match status" value="1"/>
</dbReference>
<keyword evidence="4 8" id="KW-0547">Nucleotide-binding</keyword>
<dbReference type="SUPFAM" id="SSF53448">
    <property type="entry name" value="Nucleotide-diphospho-sugar transferases"/>
    <property type="match status" value="1"/>
</dbReference>
<comment type="cofactor">
    <cofactor evidence="8">
        <name>Mg(2+)</name>
        <dbReference type="ChEBI" id="CHEBI:18420"/>
    </cofactor>
</comment>
<feature type="binding site" evidence="8">
    <location>
        <position position="76"/>
    </location>
    <ligand>
        <name>GTP</name>
        <dbReference type="ChEBI" id="CHEBI:37565"/>
    </ligand>
</feature>
<comment type="similarity">
    <text evidence="8">Belongs to the MobA family.</text>
</comment>
<dbReference type="PANTHER" id="PTHR19136">
    <property type="entry name" value="MOLYBDENUM COFACTOR GUANYLYLTRANSFERASE"/>
    <property type="match status" value="1"/>
</dbReference>
<dbReference type="Proteomes" id="UP000233293">
    <property type="component" value="Unassembled WGS sequence"/>
</dbReference>